<organism evidence="4 5">
    <name type="scientific">Sediminitomix flava</name>
    <dbReference type="NCBI Taxonomy" id="379075"/>
    <lineage>
        <taxon>Bacteria</taxon>
        <taxon>Pseudomonadati</taxon>
        <taxon>Bacteroidota</taxon>
        <taxon>Cytophagia</taxon>
        <taxon>Cytophagales</taxon>
        <taxon>Flammeovirgaceae</taxon>
        <taxon>Sediminitomix</taxon>
    </lineage>
</organism>
<evidence type="ECO:0000313" key="4">
    <source>
        <dbReference type="EMBL" id="PWJ44769.1"/>
    </source>
</evidence>
<evidence type="ECO:0000256" key="1">
    <source>
        <dbReference type="ARBA" id="ARBA00001913"/>
    </source>
</evidence>
<dbReference type="InterPro" id="IPR008183">
    <property type="entry name" value="Aldose_1/G6P_1-epimerase"/>
</dbReference>
<dbReference type="PANTHER" id="PTHR11122:SF13">
    <property type="entry name" value="GLUCOSE-6-PHOSPHATE 1-EPIMERASE"/>
    <property type="match status" value="1"/>
</dbReference>
<protein>
    <submittedName>
        <fullName evidence="4">Galactose mutarotase-like enzyme</fullName>
    </submittedName>
</protein>
<dbReference type="SUPFAM" id="SSF74650">
    <property type="entry name" value="Galactose mutarotase-like"/>
    <property type="match status" value="1"/>
</dbReference>
<keyword evidence="3" id="KW-0106">Calcium</keyword>
<comment type="subunit">
    <text evidence="2">Monomer.</text>
</comment>
<proteinExistence type="predicted"/>
<dbReference type="GO" id="GO:0030246">
    <property type="term" value="F:carbohydrate binding"/>
    <property type="evidence" value="ECO:0007669"/>
    <property type="project" value="InterPro"/>
</dbReference>
<dbReference type="Gene3D" id="2.70.98.10">
    <property type="match status" value="1"/>
</dbReference>
<dbReference type="CDD" id="cd09024">
    <property type="entry name" value="Aldose_epim_lacX"/>
    <property type="match status" value="1"/>
</dbReference>
<dbReference type="Proteomes" id="UP000245535">
    <property type="component" value="Unassembled WGS sequence"/>
</dbReference>
<name>A0A315ZHS8_SEDFL</name>
<evidence type="ECO:0000313" key="5">
    <source>
        <dbReference type="Proteomes" id="UP000245535"/>
    </source>
</evidence>
<dbReference type="GO" id="GO:0005975">
    <property type="term" value="P:carbohydrate metabolic process"/>
    <property type="evidence" value="ECO:0007669"/>
    <property type="project" value="InterPro"/>
</dbReference>
<reference evidence="4 5" key="1">
    <citation type="submission" date="2018-03" db="EMBL/GenBank/DDBJ databases">
        <title>Genomic Encyclopedia of Archaeal and Bacterial Type Strains, Phase II (KMG-II): from individual species to whole genera.</title>
        <authorList>
            <person name="Goeker M."/>
        </authorList>
    </citation>
    <scope>NUCLEOTIDE SEQUENCE [LARGE SCALE GENOMIC DNA]</scope>
    <source>
        <strain evidence="4 5">DSM 28229</strain>
    </source>
</reference>
<dbReference type="InterPro" id="IPR014718">
    <property type="entry name" value="GH-type_carb-bd"/>
</dbReference>
<dbReference type="EMBL" id="QGDO01000001">
    <property type="protein sequence ID" value="PWJ44769.1"/>
    <property type="molecule type" value="Genomic_DNA"/>
</dbReference>
<dbReference type="GO" id="GO:0016853">
    <property type="term" value="F:isomerase activity"/>
    <property type="evidence" value="ECO:0007669"/>
    <property type="project" value="InterPro"/>
</dbReference>
<dbReference type="InterPro" id="IPR011013">
    <property type="entry name" value="Gal_mutarotase_sf_dom"/>
</dbReference>
<dbReference type="AlphaFoldDB" id="A0A315ZHS8"/>
<dbReference type="Pfam" id="PF01263">
    <property type="entry name" value="Aldose_epim"/>
    <property type="match status" value="1"/>
</dbReference>
<dbReference type="RefSeq" id="WP_109616240.1">
    <property type="nucleotide sequence ID" value="NZ_QGDO01000001.1"/>
</dbReference>
<sequence length="288" mass="32823">MYIQNEFLTASFNARGAELCSLRDKNGKEYIWDAQAAHWARHAPILFPIVGKLKDNKMTYKGTEYAMNQHGFARDRVFKMLEKTATSIKFGLRHDEDTLEVFPFAFTIHIIYTLKENQLEVAYHVKNPDTEKLYFSIGAHPAFNCPLEDGKKRSDYQFVFEKAITADTYRITNGNQNGEKERVITKKKELQITDDLFEKDALVFKNFPSSSVGIAEVGKTPYVNMHFKGFPFLGLWSASKDAPFVCIEPWLGIADTVEGQEDFSKKEGVIEVAPKEAFDASYTIEINA</sequence>
<comment type="cofactor">
    <cofactor evidence="1">
        <name>Ca(2+)</name>
        <dbReference type="ChEBI" id="CHEBI:29108"/>
    </cofactor>
</comment>
<keyword evidence="5" id="KW-1185">Reference proteome</keyword>
<comment type="caution">
    <text evidence="4">The sequence shown here is derived from an EMBL/GenBank/DDBJ whole genome shotgun (WGS) entry which is preliminary data.</text>
</comment>
<dbReference type="InterPro" id="IPR037481">
    <property type="entry name" value="LacX"/>
</dbReference>
<accession>A0A315ZHS8</accession>
<gene>
    <name evidence="4" type="ORF">BC781_1011140</name>
</gene>
<dbReference type="OrthoDB" id="9795355at2"/>
<evidence type="ECO:0000256" key="2">
    <source>
        <dbReference type="ARBA" id="ARBA00011245"/>
    </source>
</evidence>
<evidence type="ECO:0000256" key="3">
    <source>
        <dbReference type="ARBA" id="ARBA00022837"/>
    </source>
</evidence>
<dbReference type="PANTHER" id="PTHR11122">
    <property type="entry name" value="APOSPORY-ASSOCIATED PROTEIN C-RELATED"/>
    <property type="match status" value="1"/>
</dbReference>